<evidence type="ECO:0000256" key="5">
    <source>
        <dbReference type="ARBA" id="ARBA00014848"/>
    </source>
</evidence>
<evidence type="ECO:0000259" key="12">
    <source>
        <dbReference type="PROSITE" id="PS50127"/>
    </source>
</evidence>
<organism evidence="14">
    <name type="scientific">Chaetomium thermophilum (strain DSM 1495 / CBS 144.50 / IMI 039719)</name>
    <name type="common">Thermochaetoides thermophila</name>
    <dbReference type="NCBI Taxonomy" id="759272"/>
    <lineage>
        <taxon>Eukaryota</taxon>
        <taxon>Fungi</taxon>
        <taxon>Dikarya</taxon>
        <taxon>Ascomycota</taxon>
        <taxon>Pezizomycotina</taxon>
        <taxon>Sordariomycetes</taxon>
        <taxon>Sordariomycetidae</taxon>
        <taxon>Sordariales</taxon>
        <taxon>Chaetomiaceae</taxon>
        <taxon>Thermochaetoides</taxon>
    </lineage>
</organism>
<comment type="function">
    <text evidence="1">Has a role in a nucleosome assembly pathway that is required for the integrity of heterochromatin and proper chromosome segregation.</text>
</comment>
<evidence type="ECO:0007829" key="15">
    <source>
        <dbReference type="PDB" id="8GIX"/>
    </source>
</evidence>
<dbReference type="InterPro" id="IPR033053">
    <property type="entry name" value="Hir3/CABIN1"/>
</dbReference>
<dbReference type="KEGG" id="cthr:CTHT_0035880"/>
<keyword evidence="10" id="KW-0539">Nucleus</keyword>
<evidence type="ECO:0000256" key="10">
    <source>
        <dbReference type="ARBA" id="ARBA00023242"/>
    </source>
</evidence>
<dbReference type="SMR" id="G0S723"/>
<keyword evidence="9" id="KW-0067">ATP-binding</keyword>
<comment type="similarity">
    <text evidence="3">Belongs to the HIR3 family.</text>
</comment>
<feature type="region of interest" description="Disordered" evidence="11">
    <location>
        <begin position="331"/>
        <end position="422"/>
    </location>
</feature>
<reference evidence="13 14" key="1">
    <citation type="journal article" date="2011" name="Cell">
        <title>Insight into structure and assembly of the nuclear pore complex by utilizing the genome of a eukaryotic thermophile.</title>
        <authorList>
            <person name="Amlacher S."/>
            <person name="Sarges P."/>
            <person name="Flemming D."/>
            <person name="van Noort V."/>
            <person name="Kunze R."/>
            <person name="Devos D.P."/>
            <person name="Arumugam M."/>
            <person name="Bork P."/>
            <person name="Hurt E."/>
        </authorList>
    </citation>
    <scope>NUCLEOTIDE SEQUENCE [LARGE SCALE GENOMIC DNA]</scope>
    <source>
        <strain evidence="14">DSM 1495 / CBS 144.50 / IMI 039719</strain>
    </source>
</reference>
<feature type="compositionally biased region" description="Acidic residues" evidence="11">
    <location>
        <begin position="1941"/>
        <end position="1970"/>
    </location>
</feature>
<feature type="domain" description="UBC core" evidence="12">
    <location>
        <begin position="2065"/>
        <end position="2215"/>
    </location>
</feature>
<dbReference type="STRING" id="759272.G0S723"/>
<keyword evidence="15" id="KW-0002">3D-structure</keyword>
<dbReference type="FunFam" id="3.10.110.10:FF:000060">
    <property type="entry name" value="Ubiquitin conjugating enzyme (UbcB)"/>
    <property type="match status" value="1"/>
</dbReference>
<dbReference type="eggNOG" id="KOG0417">
    <property type="taxonomic scope" value="Eukaryota"/>
</dbReference>
<evidence type="ECO:0000256" key="8">
    <source>
        <dbReference type="ARBA" id="ARBA00022786"/>
    </source>
</evidence>
<feature type="region of interest" description="Disordered" evidence="11">
    <location>
        <begin position="1788"/>
        <end position="2026"/>
    </location>
</feature>
<evidence type="ECO:0000256" key="9">
    <source>
        <dbReference type="ARBA" id="ARBA00022840"/>
    </source>
</evidence>
<evidence type="ECO:0000256" key="6">
    <source>
        <dbReference type="ARBA" id="ARBA00022679"/>
    </source>
</evidence>
<feature type="compositionally biased region" description="Low complexity" evidence="11">
    <location>
        <begin position="1788"/>
        <end position="1805"/>
    </location>
</feature>
<dbReference type="EMBL" id="GL988041">
    <property type="protein sequence ID" value="EGS21721.1"/>
    <property type="molecule type" value="Genomic_DNA"/>
</dbReference>
<dbReference type="GO" id="GO:0005524">
    <property type="term" value="F:ATP binding"/>
    <property type="evidence" value="ECO:0007669"/>
    <property type="project" value="UniProtKB-KW"/>
</dbReference>
<dbReference type="SMART" id="SM00212">
    <property type="entry name" value="UBCc"/>
    <property type="match status" value="1"/>
</dbReference>
<dbReference type="OMA" id="WETWYRL"/>
<feature type="region of interest" description="Disordered" evidence="11">
    <location>
        <begin position="1678"/>
        <end position="1760"/>
    </location>
</feature>
<dbReference type="EC" id="2.3.2.23" evidence="4"/>
<dbReference type="GO" id="GO:0000417">
    <property type="term" value="C:HIR complex"/>
    <property type="evidence" value="ECO:0007669"/>
    <property type="project" value="TreeGrafter"/>
</dbReference>
<reference evidence="15" key="2">
    <citation type="journal article" date="2024" name="Mol. Cell">
        <title>Structure of the Hir histone chaperone complex.</title>
        <authorList>
            <person name="Kim H.J."/>
            <person name="Szurgot M.R."/>
            <person name="van Eeuwen T."/>
            <person name="Ricketts M.D."/>
            <person name="Basnet P."/>
            <person name="Zhang A.L."/>
            <person name="Vogt A."/>
            <person name="Sharmin S."/>
            <person name="Kaplan C.D."/>
            <person name="Garcia B.A."/>
            <person name="Marmorstein R."/>
            <person name="Murakami K."/>
        </authorList>
    </citation>
    <scope>STRUCTURE BY ELECTRON MICROSCOPY (3.90 ANGSTROMS)</scope>
</reference>
<dbReference type="Gene3D" id="3.10.110.10">
    <property type="entry name" value="Ubiquitin Conjugating Enzyme"/>
    <property type="match status" value="1"/>
</dbReference>
<feature type="compositionally biased region" description="Acidic residues" evidence="11">
    <location>
        <begin position="2007"/>
        <end position="2026"/>
    </location>
</feature>
<keyword evidence="8" id="KW-0833">Ubl conjugation pathway</keyword>
<dbReference type="Pfam" id="PF00179">
    <property type="entry name" value="UQ_con"/>
    <property type="match status" value="1"/>
</dbReference>
<keyword evidence="7" id="KW-0547">Nucleotide-binding</keyword>
<evidence type="ECO:0000313" key="13">
    <source>
        <dbReference type="EMBL" id="EGS21721.1"/>
    </source>
</evidence>
<dbReference type="GO" id="GO:0031491">
    <property type="term" value="F:nucleosome binding"/>
    <property type="evidence" value="ECO:0007669"/>
    <property type="project" value="TreeGrafter"/>
</dbReference>
<name>G0S723_CHATD</name>
<feature type="compositionally biased region" description="Acidic residues" evidence="11">
    <location>
        <begin position="1979"/>
        <end position="1998"/>
    </location>
</feature>
<dbReference type="PDB" id="8GIX">
    <property type="method" value="EM"/>
    <property type="resolution" value="3.90 A"/>
    <property type="chains" value="D/E=1-2235"/>
</dbReference>
<keyword evidence="6" id="KW-0808">Transferase</keyword>
<dbReference type="Proteomes" id="UP000008066">
    <property type="component" value="Unassembled WGS sequence"/>
</dbReference>
<feature type="compositionally biased region" description="Basic and acidic residues" evidence="11">
    <location>
        <begin position="1740"/>
        <end position="1749"/>
    </location>
</feature>
<dbReference type="SUPFAM" id="SSF54495">
    <property type="entry name" value="UBC-like"/>
    <property type="match status" value="1"/>
</dbReference>
<accession>G0S723</accession>
<dbReference type="InterPro" id="IPR016135">
    <property type="entry name" value="UBQ-conjugating_enzyme/RWD"/>
</dbReference>
<evidence type="ECO:0000256" key="7">
    <source>
        <dbReference type="ARBA" id="ARBA00022741"/>
    </source>
</evidence>
<feature type="compositionally biased region" description="Basic and acidic residues" evidence="11">
    <location>
        <begin position="351"/>
        <end position="364"/>
    </location>
</feature>
<evidence type="ECO:0000256" key="11">
    <source>
        <dbReference type="SAM" id="MobiDB-lite"/>
    </source>
</evidence>
<evidence type="ECO:0000256" key="2">
    <source>
        <dbReference type="ARBA" id="ARBA00004123"/>
    </source>
</evidence>
<dbReference type="HOGENOM" id="CLU_001419_0_0_1"/>
<dbReference type="InterPro" id="IPR000608">
    <property type="entry name" value="UBC"/>
</dbReference>
<dbReference type="GO" id="GO:0005634">
    <property type="term" value="C:nucleus"/>
    <property type="evidence" value="ECO:0007669"/>
    <property type="project" value="UniProtKB-SubCell"/>
</dbReference>
<dbReference type="PROSITE" id="PS50127">
    <property type="entry name" value="UBC_2"/>
    <property type="match status" value="1"/>
</dbReference>
<evidence type="ECO:0000256" key="4">
    <source>
        <dbReference type="ARBA" id="ARBA00012486"/>
    </source>
</evidence>
<sequence length="2235" mass="250364">MAAFSAINVEPEDNVDEEYDTTKEVQVEEALKLFQTALKLHAQGPQFFDQASRAYAALFQSEIFKYPESKTDYERAEAGQDVAAAAFIPGVEILGADIDGASTLPQTFYLSYKNHGQFILDRIKHRTRTENIGKEELLNDADVRKDAYQALYNFCVALDRDPSDADLWRKAARLAAFLRSPRITRYSLEAAIEMDDDPAVDEVNPPSLAEGFAGEQLKQQLQVLDDKIALTHPIMKPFLEKDIPPYLAEYLDPMPFLPDPSKQLAVPGQQSPSVENARLTIGLSNISWTELGTALVNLAKEEGLSSKGISIQLPATSSDEDVQMEVDAQLQLPKSQPPPAQLDVGQVDGDNTEHPAEVGVKVEEPEPAELEPASANDESSKDQGSSRKRSQSAAGIPDTQEDEAADLKRSKRTRRRDTTADEAMDSATFFATQLQPLQAADQNLFQATKNLLENLGVTDRVTLDRIAEVLDSCASDDRTSKFQNPATVDLRNALMNFDEDVAAILLNQRELPQLNLSTFLEHAKSGSQRALEAPAFDDARGLRGFVERLGDAWNTIHDVAYGYVKALADFYTDFKWSEPLRATVIQLINSLDSSIYDGIVHDLEACQSITKDSSFSKLASLAQMLLELHLDVLDRVNESNGSAEEITKVEAKGRLRRWMELVTKVLRMRDLEQAGTLPLRYLWAAVTSTTLAKEAPREHILNCWYSLRDYLTGSVSAEISLPNNSVMPEISLSAADREISKLTTMDFFLGIFQEEMSDPVSVIENLEPVLSPESVQICVPVSETDSLENSNDTSKSKVKKLPITECASQELLDLWKFLNSSSTELRLLLWSRLAEAYGRIKYTTKQFSCFLRSIEVIVADFEGEEYASTPPEARKTLFMGMLKALDDLIIQSLHLALNDNSSFDIIDEDHLRSSMSAIAKVSCMLHVAAMYEDEGRIGILPSPANGSPQKSFLNKLQEMQVRTWSLQYTMLKVGINQHPDIFPKPENDLAEFLAAVHQVLGLRKCCKSSNRIFLKMMRVELLKQKNIENWEDYLGQVLYDLHGLKLGVGVWDVQDHGCEPENLEKRQALQLVEKVAMLANRMSMKDLLKSDLKTTIERMQQAIGSAKSSPQMSHNLRNYTEYLKSPIHPLHMYQALTGGVHLDAVSINTPESAPAKQGWFFLLGMIALTKFKGVDLNRRQTPGATDDLRIAATFLRLQLQYTPDRWDAWFRLAECFDYELEEAVLWTADKMNKERAELVKFQRHAIHSYIMALSHSYAWASNPAALTSLEDDEEALYDMYHEFGMRLYSSSREPFAMEPFEHGDHKRFFIEPEGAGTYKKIVHNQMTDYQVWKFAAHLFRKAMVGKPKDWKNPYMVAKCLWKMYQKPTEELDEKNRRHRPTVQMVLDALEKTIEVVSALPKPRHGQEPILEPHYKIVSVIWKLVKRGDLSPQEATKVLQRQPYSPDHGKEVSVETAEDFKAYIIRCLRYLRDKDKSNWQHRLIIRHARVLFDENTDMNRPDAVEAAKAAFGVLRENMFTKTMVMNVWKCDAERPGRHHVYTERYIRYVVKLLDVMNDRTNMGALLRRIRKKGADFYHFNELWQYCVHTYVKLLRDTFNIPVSEEDVFKTLTPEEFDVVGEKIADWAATPDAENHDALGAMKEAVELKKLNANLMKAGLIDDLIADCYTAVYSYVRPELPRPERTPLPDTTPSSPKSENVPPPPADAVDLKSRLLHTLVTRDKEPSTSSILGSLRAGSSELQDRSEKHSVAGDVPQRAHRVGVGIRRPNIIRKAEQAVQAALRAAEGAAARAGTNGSSTGPSGTKSRVGSISSLRAGRTATRGEDEEDSEGDEDGDVEMKEAEGEGPIAGRRSRRQSNATNKSTGAVADEDEASDVSSPPGSLHDSADDESELSDVPADYEDDAPPALLFPNLRRSVDAGTPGSGEEDETETEHDTGNRSGEEEEQEEEAEDGSEEGDEDAAVEDHEENEETDKGVDVEEHADDEEGEEDIEETEEQGNDGDSKVQDDAMEVEGEEAEDSEATEEGDDSIIFTQQNHIVTSQSEQNGVPQAHRKSPYIPMLSPAPQPILTFSQELSECTTNPPTGMTIELPNEADLHRWHVTLEGPENTVYAGGKFGIVVTLPPEYPFKAPNITFATRIYHPNVTNDSLGHICLGLLKSENWKPSTRLASVLEAVRGLLVEPQPEDPLEARIADEYRRDRKEFEKNARTYVQRYAKGPVKWEDSVTSTTTASSGSS</sequence>
<evidence type="ECO:0000256" key="1">
    <source>
        <dbReference type="ARBA" id="ARBA00002687"/>
    </source>
</evidence>
<dbReference type="PANTHER" id="PTHR15502">
    <property type="entry name" value="CALCINEURIN-BINDING PROTEIN CABIN 1-RELATED"/>
    <property type="match status" value="1"/>
</dbReference>
<proteinExistence type="evidence at protein level"/>
<dbReference type="PANTHER" id="PTHR15502:SF7">
    <property type="entry name" value="CALCINEURIN-BINDING PROTEIN CABIN-1"/>
    <property type="match status" value="1"/>
</dbReference>
<dbReference type="RefSeq" id="XP_006694017.1">
    <property type="nucleotide sequence ID" value="XM_006693954.1"/>
</dbReference>
<dbReference type="GO" id="GO:0061631">
    <property type="term" value="F:ubiquitin conjugating enzyme activity"/>
    <property type="evidence" value="ECO:0007669"/>
    <property type="project" value="UniProtKB-EC"/>
</dbReference>
<dbReference type="OrthoDB" id="77564at2759"/>
<protein>
    <recommendedName>
        <fullName evidence="5">Histone transcription regulator 3 homolog</fullName>
        <ecNumber evidence="4">2.3.2.23</ecNumber>
    </recommendedName>
</protein>
<feature type="compositionally biased region" description="Acidic residues" evidence="11">
    <location>
        <begin position="1886"/>
        <end position="1903"/>
    </location>
</feature>
<dbReference type="GO" id="GO:0006325">
    <property type="term" value="P:chromatin organization"/>
    <property type="evidence" value="ECO:0007669"/>
    <property type="project" value="InterPro"/>
</dbReference>
<feature type="compositionally biased region" description="Acidic residues" evidence="11">
    <location>
        <begin position="1823"/>
        <end position="1835"/>
    </location>
</feature>
<gene>
    <name evidence="13" type="ORF">CTHT_0035880</name>
</gene>
<comment type="subcellular location">
    <subcellularLocation>
        <location evidence="2">Nucleus</location>
    </subcellularLocation>
</comment>
<dbReference type="GeneID" id="18257626"/>
<evidence type="ECO:0000313" key="14">
    <source>
        <dbReference type="Proteomes" id="UP000008066"/>
    </source>
</evidence>
<keyword evidence="14" id="KW-1185">Reference proteome</keyword>
<evidence type="ECO:0000256" key="3">
    <source>
        <dbReference type="ARBA" id="ARBA00007335"/>
    </source>
</evidence>